<dbReference type="GO" id="GO:0005829">
    <property type="term" value="C:cytosol"/>
    <property type="evidence" value="ECO:0007669"/>
    <property type="project" value="TreeGrafter"/>
</dbReference>
<dbReference type="EMBL" id="JASMQC010000035">
    <property type="protein sequence ID" value="KAK1931088.1"/>
    <property type="molecule type" value="Genomic_DNA"/>
</dbReference>
<dbReference type="InterPro" id="IPR052641">
    <property type="entry name" value="AKAP7_isoform_gamma"/>
</dbReference>
<dbReference type="PANTHER" id="PTHR15934">
    <property type="entry name" value="RNA 2',3'-CYCLIC PHOSPHODIESTERASE"/>
    <property type="match status" value="1"/>
</dbReference>
<evidence type="ECO:0000313" key="3">
    <source>
        <dbReference type="Proteomes" id="UP001259832"/>
    </source>
</evidence>
<feature type="domain" description="A-kinase anchor protein 7-like phosphoesterase" evidence="1">
    <location>
        <begin position="23"/>
        <end position="179"/>
    </location>
</feature>
<gene>
    <name evidence="2" type="ORF">P3T76_013277</name>
</gene>
<sequence length="270" mass="30378">MLSTGPDRSPRWRNKPPRRREWPNFFVGFRVTSTDLVAQVEQIQTAIRDACPDVEPCLIDPRTLHVTLCVLRLSDDAAVDQACQVLHSMASRVAAEDFVRSSTPQFNFSDWGFFGKNDVLYAKLDVTTDDGLRLAAVAERLHGEFEELGLTTERFRRPYSPHMTVWKTSRDRELIRSLNAQREPDEPSVQDDVYQVVEAFKCAAETTTSLGVEHPISIELLSMKEKESDGKNSWSLSSFIIVVVPLTFGCTKVTTSMSRLHSGTPVSVKS</sequence>
<evidence type="ECO:0000259" key="1">
    <source>
        <dbReference type="Pfam" id="PF10469"/>
    </source>
</evidence>
<dbReference type="GO" id="GO:0034237">
    <property type="term" value="F:protein kinase A regulatory subunit binding"/>
    <property type="evidence" value="ECO:0007669"/>
    <property type="project" value="TreeGrafter"/>
</dbReference>
<dbReference type="AlphaFoldDB" id="A0AAD9LC14"/>
<dbReference type="InterPro" id="IPR019510">
    <property type="entry name" value="AKAP7-like_phosphoesterase"/>
</dbReference>
<reference evidence="2" key="1">
    <citation type="submission" date="2023-08" db="EMBL/GenBank/DDBJ databases">
        <title>Reference Genome Resource for the Citrus Pathogen Phytophthora citrophthora.</title>
        <authorList>
            <person name="Moller H."/>
            <person name="Coetzee B."/>
            <person name="Rose L.J."/>
            <person name="Van Niekerk J.M."/>
        </authorList>
    </citation>
    <scope>NUCLEOTIDE SEQUENCE</scope>
    <source>
        <strain evidence="2">STE-U-9442</strain>
    </source>
</reference>
<dbReference type="Gene3D" id="3.90.1140.10">
    <property type="entry name" value="Cyclic phosphodiesterase"/>
    <property type="match status" value="1"/>
</dbReference>
<proteinExistence type="predicted"/>
<dbReference type="Pfam" id="PF10469">
    <property type="entry name" value="AKAP7_NLS"/>
    <property type="match status" value="1"/>
</dbReference>
<dbReference type="PANTHER" id="PTHR15934:SF2">
    <property type="entry name" value="A-KINASE ANCHOR PROTEIN 7-LIKE PHOSPHOESTERASE DOMAIN-CONTAINING PROTEIN"/>
    <property type="match status" value="1"/>
</dbReference>
<organism evidence="2 3">
    <name type="scientific">Phytophthora citrophthora</name>
    <dbReference type="NCBI Taxonomy" id="4793"/>
    <lineage>
        <taxon>Eukaryota</taxon>
        <taxon>Sar</taxon>
        <taxon>Stramenopiles</taxon>
        <taxon>Oomycota</taxon>
        <taxon>Peronosporomycetes</taxon>
        <taxon>Peronosporales</taxon>
        <taxon>Peronosporaceae</taxon>
        <taxon>Phytophthora</taxon>
    </lineage>
</organism>
<accession>A0AAD9LC14</accession>
<dbReference type="InterPro" id="IPR009097">
    <property type="entry name" value="Cyclic_Pdiesterase"/>
</dbReference>
<dbReference type="Proteomes" id="UP001259832">
    <property type="component" value="Unassembled WGS sequence"/>
</dbReference>
<name>A0AAD9LC14_9STRA</name>
<dbReference type="GO" id="GO:0010738">
    <property type="term" value="P:regulation of protein kinase A signaling"/>
    <property type="evidence" value="ECO:0007669"/>
    <property type="project" value="TreeGrafter"/>
</dbReference>
<protein>
    <submittedName>
        <fullName evidence="2">A-kinase anchor protein 7 isoform gamma</fullName>
    </submittedName>
</protein>
<comment type="caution">
    <text evidence="2">The sequence shown here is derived from an EMBL/GenBank/DDBJ whole genome shotgun (WGS) entry which is preliminary data.</text>
</comment>
<evidence type="ECO:0000313" key="2">
    <source>
        <dbReference type="EMBL" id="KAK1931088.1"/>
    </source>
</evidence>
<keyword evidence="3" id="KW-1185">Reference proteome</keyword>
<dbReference type="SUPFAM" id="SSF55144">
    <property type="entry name" value="LigT-like"/>
    <property type="match status" value="1"/>
</dbReference>